<comment type="function">
    <text evidence="7">This protein is part of the stalk that links CF(0) to CF(1). It either transmits conformational changes from CF(0) to CF(1) or is implicated in proton conduction.</text>
</comment>
<reference evidence="9" key="1">
    <citation type="journal article" date="2023" name="Int. J. Syst. Evol. Microbiol.">
        <title>Claveliimonas bilis gen. nov., sp. nov., deoxycholic acid-producing bacteria isolated from human faeces, and reclassification of Sellimonas monacensis Zenner et al. 2021 as Claveliimonas monacensis comb. nov.</title>
        <authorList>
            <person name="Hisatomi A."/>
            <person name="Kastawa N.W.E.P.G."/>
            <person name="Song I."/>
            <person name="Ohkuma M."/>
            <person name="Fukiya S."/>
            <person name="Sakamoto M."/>
        </authorList>
    </citation>
    <scope>NUCLEOTIDE SEQUENCE [LARGE SCALE GENOMIC DNA]</scope>
    <source>
        <strain evidence="9">12BBH14</strain>
    </source>
</reference>
<keyword evidence="7" id="KW-0139">CF(1)</keyword>
<comment type="function">
    <text evidence="7">F(1)F(0) ATP synthase produces ATP from ADP in the presence of a proton or sodium gradient. F-type ATPases consist of two structural domains, F(1) containing the extramembraneous catalytic core and F(0) containing the membrane proton channel, linked together by a central stalk and a peripheral stalk. During catalysis, ATP synthesis in the catalytic domain of F(1) is coupled via a rotary mechanism of the central stalk subunits to proton translocation.</text>
</comment>
<dbReference type="EMBL" id="AP027742">
    <property type="protein sequence ID" value="BDZ76045.1"/>
    <property type="molecule type" value="Genomic_DNA"/>
</dbReference>
<dbReference type="RefSeq" id="WP_230107345.1">
    <property type="nucleotide sequence ID" value="NZ_AP024845.1"/>
</dbReference>
<keyword evidence="4 7" id="KW-0406">Ion transport</keyword>
<evidence type="ECO:0000313" key="9">
    <source>
        <dbReference type="Proteomes" id="UP001305815"/>
    </source>
</evidence>
<comment type="subcellular location">
    <subcellularLocation>
        <location evidence="7">Cell membrane</location>
        <topology evidence="7">Peripheral membrane protein</topology>
    </subcellularLocation>
    <subcellularLocation>
        <location evidence="1">Membrane</location>
    </subcellularLocation>
</comment>
<dbReference type="Pfam" id="PF00213">
    <property type="entry name" value="OSCP"/>
    <property type="match status" value="1"/>
</dbReference>
<comment type="similarity">
    <text evidence="7">Belongs to the ATPase delta chain family.</text>
</comment>
<dbReference type="InterPro" id="IPR000711">
    <property type="entry name" value="ATPase_OSCP/dsu"/>
</dbReference>
<evidence type="ECO:0000256" key="3">
    <source>
        <dbReference type="ARBA" id="ARBA00022781"/>
    </source>
</evidence>
<keyword evidence="7" id="KW-1003">Cell membrane</keyword>
<keyword evidence="6 7" id="KW-0066">ATP synthesis</keyword>
<accession>A0ABN6YYR6</accession>
<protein>
    <recommendedName>
        <fullName evidence="7">ATP synthase subunit delta</fullName>
    </recommendedName>
    <alternativeName>
        <fullName evidence="7">ATP synthase F(1) sector subunit delta</fullName>
    </alternativeName>
    <alternativeName>
        <fullName evidence="7">F-type ATPase subunit delta</fullName>
        <shortName evidence="7">F-ATPase subunit delta</shortName>
    </alternativeName>
</protein>
<gene>
    <name evidence="7" type="primary">atpH</name>
    <name evidence="8" type="ORF">Lac1_02280</name>
</gene>
<evidence type="ECO:0000256" key="2">
    <source>
        <dbReference type="ARBA" id="ARBA00022448"/>
    </source>
</evidence>
<sequence length="177" mass="20511">MKTAKSREAYCSMASIRYAKVLFDLEVSEEAIMAAEQIFEESPELVQVLQNPVVTLEKKHKLIDRIFDPSIRNFLKVVTDHGKAGDISEIFAAYRQKKNEMSGIVTAHLVYVTAPTDGQKKEMEKFICDKFHARSVEWNMEKRPELIGGFLLHVNGREYDYSIQGRLKRLEQKLTWR</sequence>
<evidence type="ECO:0000256" key="4">
    <source>
        <dbReference type="ARBA" id="ARBA00023065"/>
    </source>
</evidence>
<evidence type="ECO:0000313" key="8">
    <source>
        <dbReference type="EMBL" id="BDZ76045.1"/>
    </source>
</evidence>
<evidence type="ECO:0000256" key="7">
    <source>
        <dbReference type="HAMAP-Rule" id="MF_01416"/>
    </source>
</evidence>
<organism evidence="8 9">
    <name type="scientific">Claveliimonas bilis</name>
    <dbReference type="NCBI Taxonomy" id="3028070"/>
    <lineage>
        <taxon>Bacteria</taxon>
        <taxon>Bacillati</taxon>
        <taxon>Bacillota</taxon>
        <taxon>Clostridia</taxon>
        <taxon>Lachnospirales</taxon>
        <taxon>Lachnospiraceae</taxon>
        <taxon>Claveliimonas</taxon>
    </lineage>
</organism>
<dbReference type="HAMAP" id="MF_01416">
    <property type="entry name" value="ATP_synth_delta_bact"/>
    <property type="match status" value="1"/>
</dbReference>
<evidence type="ECO:0000256" key="1">
    <source>
        <dbReference type="ARBA" id="ARBA00004370"/>
    </source>
</evidence>
<keyword evidence="5 7" id="KW-0472">Membrane</keyword>
<keyword evidence="9" id="KW-1185">Reference proteome</keyword>
<dbReference type="NCBIfam" id="TIGR01145">
    <property type="entry name" value="ATP_synt_delta"/>
    <property type="match status" value="1"/>
</dbReference>
<keyword evidence="2 7" id="KW-0813">Transport</keyword>
<dbReference type="Proteomes" id="UP001305815">
    <property type="component" value="Chromosome"/>
</dbReference>
<evidence type="ECO:0000256" key="6">
    <source>
        <dbReference type="ARBA" id="ARBA00023310"/>
    </source>
</evidence>
<proteinExistence type="inferred from homology"/>
<keyword evidence="3 7" id="KW-0375">Hydrogen ion transport</keyword>
<dbReference type="PANTHER" id="PTHR11910">
    <property type="entry name" value="ATP SYNTHASE DELTA CHAIN"/>
    <property type="match status" value="1"/>
</dbReference>
<evidence type="ECO:0000256" key="5">
    <source>
        <dbReference type="ARBA" id="ARBA00023136"/>
    </source>
</evidence>
<name>A0ABN6YYR6_9FIRM</name>